<dbReference type="RefSeq" id="WP_200340208.1">
    <property type="nucleotide sequence ID" value="NZ_NRRL01000016.1"/>
</dbReference>
<dbReference type="InterPro" id="IPR036365">
    <property type="entry name" value="PGBD-like_sf"/>
</dbReference>
<feature type="domain" description="Transglycosylase SLT" evidence="3">
    <location>
        <begin position="56"/>
        <end position="348"/>
    </location>
</feature>
<dbReference type="InterPro" id="IPR011970">
    <property type="entry name" value="MltB_2"/>
</dbReference>
<comment type="caution">
    <text evidence="4">The sequence shown here is derived from an EMBL/GenBank/DDBJ whole genome shotgun (WGS) entry which is preliminary data.</text>
</comment>
<sequence length="430" mass="46888">MSRPAQFSLSTRLRRRLLAVSAGLLTAAALAVMPGSATAQQNGGQGEIAPRNDQPFDAWLQNLRDQARNAGIGAATLDSALQGVAPVNRVIELDRRQPEFTRTFWSYLDKRVSEGRIERGRELLAKHRDLLERIEADYGVQPRFLIAFWGLETNFGDYLGSFQVIDALATLAYDQRRGDFFRAQLLDALRIVDQGHITAANMKGSWAGAMGQLQFIPSTFVGHAVDRTGDGQKDIWGSLPDVFASGANYLSDLGWEGDQLWGREVVLPDGFDLSQASLSVRKPLDAWAALGVRKANGQPLSTPEGMQGSVVLPQGHEGPAFLVYENFRHILSWNSSINYAIAVGHLADRIVGLPAIQHGRDADNRPLSFSQAKQLQRLLNQLGFGAGPVDGVPGSQTRAAIRDFQQANGLPADGYPSVALLQRLQQKAGQ</sequence>
<dbReference type="NCBIfam" id="TIGR02283">
    <property type="entry name" value="MltB_2"/>
    <property type="match status" value="1"/>
</dbReference>
<feature type="signal peptide" evidence="1">
    <location>
        <begin position="1"/>
        <end position="39"/>
    </location>
</feature>
<dbReference type="InterPro" id="IPR023346">
    <property type="entry name" value="Lysozyme-like_dom_sf"/>
</dbReference>
<dbReference type="InterPro" id="IPR043426">
    <property type="entry name" value="MltB-like"/>
</dbReference>
<dbReference type="InterPro" id="IPR006311">
    <property type="entry name" value="TAT_signal"/>
</dbReference>
<feature type="domain" description="Peptidoglycan binding-like" evidence="2">
    <location>
        <begin position="372"/>
        <end position="424"/>
    </location>
</feature>
<dbReference type="PANTHER" id="PTHR30163:SF8">
    <property type="entry name" value="LYTIC MUREIN TRANSGLYCOSYLASE"/>
    <property type="match status" value="1"/>
</dbReference>
<reference evidence="4 5" key="1">
    <citation type="journal article" date="2020" name="Microorganisms">
        <title>Osmotic Adaptation and Compatible Solute Biosynthesis of Phototrophic Bacteria as Revealed from Genome Analyses.</title>
        <authorList>
            <person name="Imhoff J.F."/>
            <person name="Rahn T."/>
            <person name="Kunzel S."/>
            <person name="Keller A."/>
            <person name="Neulinger S.C."/>
        </authorList>
    </citation>
    <scope>NUCLEOTIDE SEQUENCE [LARGE SCALE GENOMIC DNA]</scope>
    <source>
        <strain evidence="4 5">DSM 9895</strain>
    </source>
</reference>
<accession>A0ABS1DC34</accession>
<name>A0ABS1DC34_9PROT</name>
<dbReference type="InterPro" id="IPR036366">
    <property type="entry name" value="PGBDSf"/>
</dbReference>
<evidence type="ECO:0008006" key="6">
    <source>
        <dbReference type="Google" id="ProtNLM"/>
    </source>
</evidence>
<dbReference type="Pfam" id="PF01471">
    <property type="entry name" value="PG_binding_1"/>
    <property type="match status" value="1"/>
</dbReference>
<dbReference type="SUPFAM" id="SSF53955">
    <property type="entry name" value="Lysozyme-like"/>
    <property type="match status" value="1"/>
</dbReference>
<dbReference type="Pfam" id="PF13406">
    <property type="entry name" value="SLT_2"/>
    <property type="match status" value="1"/>
</dbReference>
<dbReference type="PANTHER" id="PTHR30163">
    <property type="entry name" value="MEMBRANE-BOUND LYTIC MUREIN TRANSGLYCOSYLASE B"/>
    <property type="match status" value="1"/>
</dbReference>
<dbReference type="SUPFAM" id="SSF47090">
    <property type="entry name" value="PGBD-like"/>
    <property type="match status" value="1"/>
</dbReference>
<keyword evidence="5" id="KW-1185">Reference proteome</keyword>
<evidence type="ECO:0000313" key="4">
    <source>
        <dbReference type="EMBL" id="MBK1668038.1"/>
    </source>
</evidence>
<dbReference type="Gene3D" id="1.10.8.350">
    <property type="entry name" value="Bacterial muramidase"/>
    <property type="match status" value="1"/>
</dbReference>
<organism evidence="4 5">
    <name type="scientific">Rhodovibrio sodomensis</name>
    <dbReference type="NCBI Taxonomy" id="1088"/>
    <lineage>
        <taxon>Bacteria</taxon>
        <taxon>Pseudomonadati</taxon>
        <taxon>Pseudomonadota</taxon>
        <taxon>Alphaproteobacteria</taxon>
        <taxon>Rhodospirillales</taxon>
        <taxon>Rhodovibrionaceae</taxon>
        <taxon>Rhodovibrio</taxon>
    </lineage>
</organism>
<evidence type="ECO:0000259" key="2">
    <source>
        <dbReference type="Pfam" id="PF01471"/>
    </source>
</evidence>
<dbReference type="PROSITE" id="PS51318">
    <property type="entry name" value="TAT"/>
    <property type="match status" value="1"/>
</dbReference>
<dbReference type="Gene3D" id="1.10.101.10">
    <property type="entry name" value="PGBD-like superfamily/PGBD"/>
    <property type="match status" value="1"/>
</dbReference>
<proteinExistence type="predicted"/>
<evidence type="ECO:0000313" key="5">
    <source>
        <dbReference type="Proteomes" id="UP001296873"/>
    </source>
</evidence>
<evidence type="ECO:0000256" key="1">
    <source>
        <dbReference type="SAM" id="SignalP"/>
    </source>
</evidence>
<evidence type="ECO:0000259" key="3">
    <source>
        <dbReference type="Pfam" id="PF13406"/>
    </source>
</evidence>
<dbReference type="InterPro" id="IPR002477">
    <property type="entry name" value="Peptidoglycan-bd-like"/>
</dbReference>
<protein>
    <recommendedName>
        <fullName evidence="6">Lytic murein transglycosylase</fullName>
    </recommendedName>
</protein>
<dbReference type="EMBL" id="NRRL01000016">
    <property type="protein sequence ID" value="MBK1668038.1"/>
    <property type="molecule type" value="Genomic_DNA"/>
</dbReference>
<dbReference type="Proteomes" id="UP001296873">
    <property type="component" value="Unassembled WGS sequence"/>
</dbReference>
<feature type="chain" id="PRO_5045991292" description="Lytic murein transglycosylase" evidence="1">
    <location>
        <begin position="40"/>
        <end position="430"/>
    </location>
</feature>
<gene>
    <name evidence="4" type="ORF">CKO28_08310</name>
</gene>
<dbReference type="InterPro" id="IPR031304">
    <property type="entry name" value="SLT_2"/>
</dbReference>
<dbReference type="Gene3D" id="1.10.530.10">
    <property type="match status" value="1"/>
</dbReference>
<keyword evidence="1" id="KW-0732">Signal</keyword>